<evidence type="ECO:0000313" key="1">
    <source>
        <dbReference type="EMBL" id="BAH10015.1"/>
    </source>
</evidence>
<reference evidence="1" key="7">
    <citation type="journal article" date="2010" name="J. Bacteriol.">
        <title>Pmr, a histone-like protein H1 (H-NS) family protein encoded by the IncP-7 plasmid pCAR1, is a key global regulator that alters host function.</title>
        <authorList>
            <person name="Yun C.S."/>
            <person name="Suzuki C."/>
            <person name="Naito K."/>
            <person name="Takeda T."/>
            <person name="Takahashi Y."/>
            <person name="Sai F."/>
            <person name="Terabayashi T."/>
            <person name="Miyakoshi M."/>
            <person name="Shintani M."/>
            <person name="Nishida H."/>
            <person name="Yamane H."/>
            <person name="Nojiri H."/>
        </authorList>
    </citation>
    <scope>NUCLEOTIDE SEQUENCE</scope>
    <source>
        <strain evidence="1">CA10</strain>
        <plasmid evidence="1">pCAR1.2</plasmid>
    </source>
</reference>
<keyword evidence="1" id="KW-0614">Plasmid</keyword>
<protein>
    <submittedName>
        <fullName evidence="1">Uncharacterized protein</fullName>
    </submittedName>
</protein>
<dbReference type="EMBL" id="AB474758">
    <property type="protein sequence ID" value="BAH10015.1"/>
    <property type="molecule type" value="Genomic_DNA"/>
</dbReference>
<reference evidence="1" key="4">
    <citation type="journal article" date="2009" name="Biosci. Biotechnol. Biochem.">
        <title>The complete nucleotide sequence of pCAR2: pCAR2 and pCAR1 were structurally identical IncP-7 carbazole degradative plasmids.</title>
        <authorList>
            <person name="Takahashi Y."/>
            <person name="Shintani M."/>
            <person name="Yamane H."/>
            <person name="Nojiri H."/>
        </authorList>
    </citation>
    <scope>NUCLEOTIDE SEQUENCE</scope>
    <source>
        <strain evidence="1">CA10</strain>
        <plasmid evidence="1">pCAR1.2</plasmid>
    </source>
</reference>
<sequence>MGHVPSRGGQCHADLVWGVRSRASGLPAAFWRAFWQHWHRPPRLPHVDHLVHSGMAACRTHPLAAPALILKCKLHRLSQHSFARDAWRCGIMQPGSDPALRTIDGY</sequence>
<proteinExistence type="predicted"/>
<dbReference type="AlphaFoldDB" id="B7XGK7"/>
<organism evidence="1">
    <name type="scientific">Pseudomonas putida</name>
    <name type="common">Arthrobacter siderocapsulatus</name>
    <dbReference type="NCBI Taxonomy" id="303"/>
    <lineage>
        <taxon>Bacteria</taxon>
        <taxon>Pseudomonadati</taxon>
        <taxon>Pseudomonadota</taxon>
        <taxon>Gammaproteobacteria</taxon>
        <taxon>Pseudomonadales</taxon>
        <taxon>Pseudomonadaceae</taxon>
        <taxon>Pseudomonas</taxon>
    </lineage>
</organism>
<geneLocation type="plasmid" evidence="1">
    <name>pCAR1.2</name>
</geneLocation>
<reference evidence="1" key="6">
    <citation type="journal article" date="2010" name="Environ. Microbiol.">
        <title>Response of the Pseudomonas host chromosomal transcriptome to carriage of the IncP-7 plasmid pCAR1.</title>
        <authorList>
            <person name="Shintani M."/>
            <person name="Takahashi Y."/>
            <person name="Tokumaru H."/>
            <person name="Kadota K."/>
            <person name="Hara H."/>
            <person name="Miyakoshi M."/>
            <person name="Naito K."/>
            <person name="Yamane H."/>
            <person name="Nishida H."/>
            <person name="Nojiri H."/>
        </authorList>
    </citation>
    <scope>NUCLEOTIDE SEQUENCE</scope>
    <source>
        <strain evidence="1">CA10</strain>
        <plasmid evidence="1">pCAR1.2</plasmid>
    </source>
</reference>
<reference evidence="1" key="1">
    <citation type="journal article" date="2005" name="Appl. Microbiol. Biotechnol.">
        <title>Large plasmid pCAR2 and class II transposon Tn4676 are functional mobile genetic elements to distribute the carbazole/dioxin-degradative car gene cluster in different bacteria.</title>
        <authorList>
            <person name="Shintani M."/>
            <person name="Yoshida T."/>
            <person name="Habe H."/>
            <person name="Omori T."/>
            <person name="Nojiri H."/>
        </authorList>
    </citation>
    <scope>NUCLEOTIDE SEQUENCE</scope>
    <source>
        <strain evidence="1">CA10</strain>
        <plasmid evidence="1">pCAR1.2</plasmid>
    </source>
</reference>
<name>B7XGK7_PSEPU</name>
<accession>B7XGK7</accession>
<reference evidence="1" key="3">
    <citation type="journal article" date="2009" name="Appl. Environ. Microbiol.">
        <title>Carbazole-degradative IncP-7 plasmid pCAR1.2 is structurally unstable in Pseudomonas fluorescens Pf0-1, which accumulates catechol, the intermediate of the carbazole degradation pathway.</title>
        <authorList>
            <person name="Takahashi Y."/>
            <person name="Shintani M."/>
            <person name="Li L."/>
            <person name="Yamane H."/>
            <person name="Nojiri H."/>
        </authorList>
    </citation>
    <scope>NUCLEOTIDE SEQUENCE</scope>
    <source>
        <strain evidence="1">CA10</strain>
        <plasmid evidence="1">pCAR1.2</plasmid>
    </source>
</reference>
<reference evidence="1" key="5">
    <citation type="journal article" date="2009" name="BMC Genomics">
        <title>High-resolution mapping of plasmid transcriptomes in different host bacteria.</title>
        <authorList>
            <person name="Miyakoshi M."/>
            <person name="Nishida H."/>
            <person name="Shintani M."/>
            <person name="Yamane H."/>
            <person name="Nojiri H."/>
        </authorList>
    </citation>
    <scope>NUCLEOTIDE SEQUENCE</scope>
    <source>
        <strain evidence="1">CA10</strain>
        <plasmid evidence="1">pCAR1.2</plasmid>
    </source>
</reference>
<reference evidence="1" key="2">
    <citation type="journal article" date="2005" name="Biotechnol. Lett.">
        <title>Recipient range of IncP-7 conjugative plasmid pCAR2 from Pseudomonas putida HS01 is broader than from other Pseudomonas strains.</title>
        <authorList>
            <person name="Shintani M."/>
            <person name="Habe H."/>
            <person name="Tsuda M."/>
            <person name="Omori T."/>
            <person name="Yamane H."/>
            <person name="Nojiri H."/>
        </authorList>
    </citation>
    <scope>NUCLEOTIDE SEQUENCE</scope>
    <source>
        <strain evidence="1">CA10</strain>
        <plasmid evidence="1">pCAR1.2</plasmid>
    </source>
</reference>